<accession>A0A2T7PB83</accession>
<dbReference type="EMBL" id="PZQS01000005">
    <property type="protein sequence ID" value="PVD30671.1"/>
    <property type="molecule type" value="Genomic_DNA"/>
</dbReference>
<name>A0A2T7PB83_POMCA</name>
<comment type="caution">
    <text evidence="1">The sequence shown here is derived from an EMBL/GenBank/DDBJ whole genome shotgun (WGS) entry which is preliminary data.</text>
</comment>
<dbReference type="OrthoDB" id="3137333at2759"/>
<sequence>MLSSASPTVNHNNNLVNPANNMNPACLYGTASPPNFLQSYSPSLSYNMGAALSALHPTSLKDYDPNTMINDPSGVSPGLSPPCLDDDSLEKGKKLMRSSKTLQRGVMTTAEAVHVTDRLLGARFLTCAVYSMEDTLVLKSVTVP</sequence>
<protein>
    <submittedName>
        <fullName evidence="1">Uncharacterized protein</fullName>
    </submittedName>
</protein>
<evidence type="ECO:0000313" key="2">
    <source>
        <dbReference type="Proteomes" id="UP000245119"/>
    </source>
</evidence>
<keyword evidence="2" id="KW-1185">Reference proteome</keyword>
<dbReference type="AlphaFoldDB" id="A0A2T7PB83"/>
<proteinExistence type="predicted"/>
<organism evidence="1 2">
    <name type="scientific">Pomacea canaliculata</name>
    <name type="common">Golden apple snail</name>
    <dbReference type="NCBI Taxonomy" id="400727"/>
    <lineage>
        <taxon>Eukaryota</taxon>
        <taxon>Metazoa</taxon>
        <taxon>Spiralia</taxon>
        <taxon>Lophotrochozoa</taxon>
        <taxon>Mollusca</taxon>
        <taxon>Gastropoda</taxon>
        <taxon>Caenogastropoda</taxon>
        <taxon>Architaenioglossa</taxon>
        <taxon>Ampullarioidea</taxon>
        <taxon>Ampullariidae</taxon>
        <taxon>Pomacea</taxon>
    </lineage>
</organism>
<evidence type="ECO:0000313" key="1">
    <source>
        <dbReference type="EMBL" id="PVD30671.1"/>
    </source>
</evidence>
<reference evidence="1 2" key="1">
    <citation type="submission" date="2018-04" db="EMBL/GenBank/DDBJ databases">
        <title>The genome of golden apple snail Pomacea canaliculata provides insight into stress tolerance and invasive adaptation.</title>
        <authorList>
            <person name="Liu C."/>
            <person name="Liu B."/>
            <person name="Ren Y."/>
            <person name="Zhang Y."/>
            <person name="Wang H."/>
            <person name="Li S."/>
            <person name="Jiang F."/>
            <person name="Yin L."/>
            <person name="Zhang G."/>
            <person name="Qian W."/>
            <person name="Fan W."/>
        </authorList>
    </citation>
    <scope>NUCLEOTIDE SEQUENCE [LARGE SCALE GENOMIC DNA]</scope>
    <source>
        <strain evidence="1">SZHN2017</strain>
        <tissue evidence="1">Muscle</tissue>
    </source>
</reference>
<dbReference type="Proteomes" id="UP000245119">
    <property type="component" value="Linkage Group LG5"/>
</dbReference>
<gene>
    <name evidence="1" type="ORF">C0Q70_09944</name>
</gene>